<dbReference type="AlphaFoldDB" id="A0A521BVN9"/>
<dbReference type="Gene3D" id="1.25.40.390">
    <property type="match status" value="1"/>
</dbReference>
<evidence type="ECO:0000256" key="2">
    <source>
        <dbReference type="ARBA" id="ARBA00006275"/>
    </source>
</evidence>
<evidence type="ECO:0000313" key="8">
    <source>
        <dbReference type="EMBL" id="SMO50480.1"/>
    </source>
</evidence>
<keyword evidence="5" id="KW-0998">Cell outer membrane</keyword>
<sequence>MKNFRNYCLYTVLFLGGVLLVSACDLMSEEEFLDRYPKDEPAPNIFFVDESSAKAAVAAAYQPWTRSSSMYQRDLVIMFDGMSDDGHWRPSRGASIQQSEWNITPEHGTIRNYWRYAYQSVNAANYAIEKIPTLLEKGMTQEELDPYIAEAHFVRGFSYLFLVNFFGEVPLIESPLSSMAEFEQPKSSTDQIYERIINDFTLAREKLPEEWPTSYTGSATKATAAAYLAKTQLYREDFTAAETAARSAIEIAENTGYHLVDDYMSIFDINNEANPELLFYIPYIEADDYGANYMVQRLSRDLPPELSHIWGVSGWGYHLPQRDLYEAYEEGDPRREYTIFSTGDAFGVYNAGEPLTYTHERYNDSGELVTYDSTYTAGDTVAYDYRWSPTGMNVRKDIYNIGHLPNERWAGKDVPLMRMADLYLILAEALAEQGNNEALVWVNKVRARPSVDMPPKTAADGSLVELVRHERRVELALEGQRLWDLVRWGEMKNIFGDGTRVKRHFYSDYLPLDHSDRFDNPNLDNYPGDLVLFPIPQNELDQNSEINEQNPGY</sequence>
<dbReference type="EMBL" id="FXTH01000004">
    <property type="protein sequence ID" value="SMO50480.1"/>
    <property type="molecule type" value="Genomic_DNA"/>
</dbReference>
<reference evidence="8 9" key="1">
    <citation type="submission" date="2017-05" db="EMBL/GenBank/DDBJ databases">
        <authorList>
            <person name="Varghese N."/>
            <person name="Submissions S."/>
        </authorList>
    </citation>
    <scope>NUCLEOTIDE SEQUENCE [LARGE SCALE GENOMIC DNA]</scope>
    <source>
        <strain evidence="8 9">DSM 21194</strain>
    </source>
</reference>
<feature type="domain" description="RagB/SusD" evidence="6">
    <location>
        <begin position="317"/>
        <end position="553"/>
    </location>
</feature>
<keyword evidence="3" id="KW-0732">Signal</keyword>
<evidence type="ECO:0000256" key="3">
    <source>
        <dbReference type="ARBA" id="ARBA00022729"/>
    </source>
</evidence>
<keyword evidence="4" id="KW-0472">Membrane</keyword>
<keyword evidence="9" id="KW-1185">Reference proteome</keyword>
<dbReference type="Pfam" id="PF14322">
    <property type="entry name" value="SusD-like_3"/>
    <property type="match status" value="1"/>
</dbReference>
<evidence type="ECO:0000313" key="9">
    <source>
        <dbReference type="Proteomes" id="UP000317593"/>
    </source>
</evidence>
<dbReference type="Pfam" id="PF07980">
    <property type="entry name" value="SusD_RagB"/>
    <property type="match status" value="1"/>
</dbReference>
<comment type="similarity">
    <text evidence="2">Belongs to the SusD family.</text>
</comment>
<proteinExistence type="inferred from homology"/>
<organism evidence="8 9">
    <name type="scientific">Fodinibius sediminis</name>
    <dbReference type="NCBI Taxonomy" id="1214077"/>
    <lineage>
        <taxon>Bacteria</taxon>
        <taxon>Pseudomonadati</taxon>
        <taxon>Balneolota</taxon>
        <taxon>Balneolia</taxon>
        <taxon>Balneolales</taxon>
        <taxon>Balneolaceae</taxon>
        <taxon>Fodinibius</taxon>
    </lineage>
</organism>
<dbReference type="PROSITE" id="PS51257">
    <property type="entry name" value="PROKAR_LIPOPROTEIN"/>
    <property type="match status" value="1"/>
</dbReference>
<feature type="domain" description="SusD-like N-terminal" evidence="7">
    <location>
        <begin position="74"/>
        <end position="232"/>
    </location>
</feature>
<dbReference type="GO" id="GO:0009279">
    <property type="term" value="C:cell outer membrane"/>
    <property type="evidence" value="ECO:0007669"/>
    <property type="project" value="UniProtKB-SubCell"/>
</dbReference>
<evidence type="ECO:0000259" key="7">
    <source>
        <dbReference type="Pfam" id="PF14322"/>
    </source>
</evidence>
<dbReference type="CDD" id="cd08977">
    <property type="entry name" value="SusD"/>
    <property type="match status" value="1"/>
</dbReference>
<dbReference type="InterPro" id="IPR012944">
    <property type="entry name" value="SusD_RagB_dom"/>
</dbReference>
<gene>
    <name evidence="8" type="ORF">SAMN06265218_1046</name>
</gene>
<dbReference type="InterPro" id="IPR033985">
    <property type="entry name" value="SusD-like_N"/>
</dbReference>
<protein>
    <submittedName>
        <fullName evidence="8">Starch-binding associating with outer membrane</fullName>
    </submittedName>
</protein>
<evidence type="ECO:0000256" key="4">
    <source>
        <dbReference type="ARBA" id="ARBA00023136"/>
    </source>
</evidence>
<evidence type="ECO:0000256" key="1">
    <source>
        <dbReference type="ARBA" id="ARBA00004442"/>
    </source>
</evidence>
<dbReference type="SUPFAM" id="SSF48452">
    <property type="entry name" value="TPR-like"/>
    <property type="match status" value="1"/>
</dbReference>
<comment type="subcellular location">
    <subcellularLocation>
        <location evidence="1">Cell outer membrane</location>
    </subcellularLocation>
</comment>
<dbReference type="OrthoDB" id="5694214at2"/>
<dbReference type="Proteomes" id="UP000317593">
    <property type="component" value="Unassembled WGS sequence"/>
</dbReference>
<evidence type="ECO:0000256" key="5">
    <source>
        <dbReference type="ARBA" id="ARBA00023237"/>
    </source>
</evidence>
<evidence type="ECO:0000259" key="6">
    <source>
        <dbReference type="Pfam" id="PF07980"/>
    </source>
</evidence>
<name>A0A521BVN9_9BACT</name>
<accession>A0A521BVN9</accession>
<dbReference type="InterPro" id="IPR011990">
    <property type="entry name" value="TPR-like_helical_dom_sf"/>
</dbReference>